<protein>
    <submittedName>
        <fullName evidence="2">Phosphate-selective porin</fullName>
    </submittedName>
</protein>
<dbReference type="STRING" id="1411141.GCA_001590885_00935"/>
<dbReference type="EMBL" id="LT906479">
    <property type="protein sequence ID" value="SNW01410.1"/>
    <property type="molecule type" value="Genomic_DNA"/>
</dbReference>
<proteinExistence type="predicted"/>
<dbReference type="GeneID" id="75027588"/>
<evidence type="ECO:0000256" key="1">
    <source>
        <dbReference type="SAM" id="SignalP"/>
    </source>
</evidence>
<feature type="signal peptide" evidence="1">
    <location>
        <begin position="1"/>
        <end position="17"/>
    </location>
</feature>
<dbReference type="OrthoDB" id="1397771at2"/>
<dbReference type="Proteomes" id="UP000215134">
    <property type="component" value="Chromosome 1"/>
</dbReference>
<sequence>MRKIALAICLASPISYAGSAVSPPERENTSAPAVKNKSPFPHLHWQSADNKKNLDIGGALRANYRYEDWGSSNYRHPPHLRFDAFRIDTSANYNDAFFDSGFWFQDRRKYAIDRAYVGYRLTGNSAIQLGAPFKPFGLMPYPQFGWSYGIPFYLGFGVNTGLGASYQYHDRNWTLDAAYFPRMMPADVRYAPEVGNYDDLKNTQYGSQHLQANEKRDQVNLRLTRAFQSGDWRNEVGGSLAASRLYNHATDDNGSFWAAGLHALVNNDPWHLSSQLIRYSYRAKGPAGADNATILMGGNGLTPAYLIPAQATTASINLARDVEVPWGAVKKLRFYNDYSVLWKDKDGGSDSKMNTLGVQIFAMPVMIWVDLTWAQNANPWGGAENATGWTRAQSPGSDKWYFRSNVNIGYYF</sequence>
<evidence type="ECO:0000313" key="3">
    <source>
        <dbReference type="Proteomes" id="UP000215134"/>
    </source>
</evidence>
<dbReference type="AlphaFoldDB" id="A0A240C0F2"/>
<dbReference type="SUPFAM" id="SSF56935">
    <property type="entry name" value="Porins"/>
    <property type="match status" value="1"/>
</dbReference>
<feature type="chain" id="PRO_5011277734" evidence="1">
    <location>
        <begin position="18"/>
        <end position="412"/>
    </location>
</feature>
<accession>A0A240C0F2</accession>
<dbReference type="KEGG" id="sfj:SAMEA4384070_2434"/>
<keyword evidence="1" id="KW-0732">Signal</keyword>
<name>A0A240C0F2_SERFI</name>
<keyword evidence="3" id="KW-1185">Reference proteome</keyword>
<gene>
    <name evidence="2" type="ORF">SAMEA4384070_02434</name>
</gene>
<organism evidence="2 3">
    <name type="scientific">Serratia ficaria</name>
    <dbReference type="NCBI Taxonomy" id="61651"/>
    <lineage>
        <taxon>Bacteria</taxon>
        <taxon>Pseudomonadati</taxon>
        <taxon>Pseudomonadota</taxon>
        <taxon>Gammaproteobacteria</taxon>
        <taxon>Enterobacterales</taxon>
        <taxon>Yersiniaceae</taxon>
        <taxon>Serratia</taxon>
    </lineage>
</organism>
<dbReference type="RefSeq" id="WP_061795346.1">
    <property type="nucleotide sequence ID" value="NZ_CAMIQD010000001.1"/>
</dbReference>
<reference evidence="2 3" key="1">
    <citation type="submission" date="2017-06" db="EMBL/GenBank/DDBJ databases">
        <authorList>
            <consortium name="Pathogen Informatics"/>
        </authorList>
    </citation>
    <scope>NUCLEOTIDE SEQUENCE [LARGE SCALE GENOMIC DNA]</scope>
    <source>
        <strain evidence="2 3">NCTC12148</strain>
    </source>
</reference>
<evidence type="ECO:0000313" key="2">
    <source>
        <dbReference type="EMBL" id="SNW01410.1"/>
    </source>
</evidence>